<dbReference type="RefSeq" id="WP_035124282.1">
    <property type="nucleotide sequence ID" value="NZ_JRHH01000001.1"/>
</dbReference>
<evidence type="ECO:0008006" key="3">
    <source>
        <dbReference type="Google" id="ProtNLM"/>
    </source>
</evidence>
<keyword evidence="2" id="KW-1185">Reference proteome</keyword>
<name>A0A095V477_9FLAO</name>
<protein>
    <recommendedName>
        <fullName evidence="3">Lipoprotein</fullName>
    </recommendedName>
</protein>
<comment type="caution">
    <text evidence="1">The sequence shown here is derived from an EMBL/GenBank/DDBJ whole genome shotgun (WGS) entry which is preliminary data.</text>
</comment>
<organism evidence="1 2">
    <name type="scientific">Flavobacterium aquatile LMG 4008 = ATCC 11947</name>
    <dbReference type="NCBI Taxonomy" id="1453498"/>
    <lineage>
        <taxon>Bacteria</taxon>
        <taxon>Pseudomonadati</taxon>
        <taxon>Bacteroidota</taxon>
        <taxon>Flavobacteriia</taxon>
        <taxon>Flavobacteriales</taxon>
        <taxon>Flavobacteriaceae</taxon>
        <taxon>Flavobacterium</taxon>
    </lineage>
</organism>
<evidence type="ECO:0000313" key="2">
    <source>
        <dbReference type="Proteomes" id="UP000029554"/>
    </source>
</evidence>
<dbReference type="eggNOG" id="ENOG5032YX9">
    <property type="taxonomic scope" value="Bacteria"/>
</dbReference>
<dbReference type="EMBL" id="JRHH01000001">
    <property type="protein sequence ID" value="KGD69665.1"/>
    <property type="molecule type" value="Genomic_DNA"/>
</dbReference>
<dbReference type="STRING" id="1453498.LG45_02600"/>
<gene>
    <name evidence="1" type="ORF">LG45_02600</name>
</gene>
<reference evidence="1 2" key="1">
    <citation type="submission" date="2014-09" db="EMBL/GenBank/DDBJ databases">
        <title>Whole Genome Shotgun of Flavobacterium aquatile LMG 4008.</title>
        <authorList>
            <person name="Gale A.N."/>
            <person name="Pipes S.E."/>
            <person name="Newman J.D."/>
        </authorList>
    </citation>
    <scope>NUCLEOTIDE SEQUENCE [LARGE SCALE GENOMIC DNA]</scope>
    <source>
        <strain evidence="1 2">LMG 4008</strain>
    </source>
</reference>
<evidence type="ECO:0000313" key="1">
    <source>
        <dbReference type="EMBL" id="KGD69665.1"/>
    </source>
</evidence>
<dbReference type="OrthoDB" id="794403at2"/>
<proteinExistence type="predicted"/>
<dbReference type="PROSITE" id="PS51257">
    <property type="entry name" value="PROKAR_LIPOPROTEIN"/>
    <property type="match status" value="1"/>
</dbReference>
<sequence>MRNKILLASVVLSVLFSCKKAEEPVVEDNPKPEVQEVATKECYEYVQGNDTIQANLLVQSQTVSGDLVYKIFEKDKNVGTIVGTLKGDTLIADYTFNSEGKESVRQVAFLRKNKSLVEGYGDSEEKEGKMVFKDSKTLNFSSNMILNEIPCK</sequence>
<dbReference type="AlphaFoldDB" id="A0A095V477"/>
<dbReference type="Proteomes" id="UP000029554">
    <property type="component" value="Unassembled WGS sequence"/>
</dbReference>
<accession>A0A095V477</accession>